<evidence type="ECO:0000313" key="2">
    <source>
        <dbReference type="EMBL" id="KRZ60561.1"/>
    </source>
</evidence>
<proteinExistence type="predicted"/>
<sequence length="142" mass="15944">MDTDDDQSIDSIQHGCMDVHVATLTSTTATLESDSQRSDSIVSLNRRHDDHSYPNTGDNRLTPVNIADLFHSEAPPGSLWKRLFANVLIFVAEILECLSHTNETVPVESENVRPPLNLFEPRVYIKDMPLHILIGCKFCVEL</sequence>
<protein>
    <submittedName>
        <fullName evidence="2">Uncharacterized protein</fullName>
    </submittedName>
</protein>
<reference evidence="2 3" key="1">
    <citation type="submission" date="2015-05" db="EMBL/GenBank/DDBJ databases">
        <title>Evolution of Trichinella species and genotypes.</title>
        <authorList>
            <person name="Korhonen P.K."/>
            <person name="Edoardo P."/>
            <person name="Giuseppe L.R."/>
            <person name="Gasser R.B."/>
        </authorList>
    </citation>
    <scope>NUCLEOTIDE SEQUENCE [LARGE SCALE GENOMIC DNA]</scope>
    <source>
        <strain evidence="2">ISS10</strain>
    </source>
</reference>
<evidence type="ECO:0000256" key="1">
    <source>
        <dbReference type="SAM" id="MobiDB-lite"/>
    </source>
</evidence>
<dbReference type="AlphaFoldDB" id="A0A0V1LM16"/>
<keyword evidence="3" id="KW-1185">Reference proteome</keyword>
<gene>
    <name evidence="2" type="ORF">T02_352</name>
</gene>
<comment type="caution">
    <text evidence="2">The sequence shown here is derived from an EMBL/GenBank/DDBJ whole genome shotgun (WGS) entry which is preliminary data.</text>
</comment>
<dbReference type="STRING" id="6335.A0A0V1LM16"/>
<name>A0A0V1LM16_9BILA</name>
<dbReference type="EMBL" id="JYDW01000028">
    <property type="protein sequence ID" value="KRZ60561.1"/>
    <property type="molecule type" value="Genomic_DNA"/>
</dbReference>
<feature type="region of interest" description="Disordered" evidence="1">
    <location>
        <begin position="35"/>
        <end position="58"/>
    </location>
</feature>
<organism evidence="2 3">
    <name type="scientific">Trichinella nativa</name>
    <dbReference type="NCBI Taxonomy" id="6335"/>
    <lineage>
        <taxon>Eukaryota</taxon>
        <taxon>Metazoa</taxon>
        <taxon>Ecdysozoa</taxon>
        <taxon>Nematoda</taxon>
        <taxon>Enoplea</taxon>
        <taxon>Dorylaimia</taxon>
        <taxon>Trichinellida</taxon>
        <taxon>Trichinellidae</taxon>
        <taxon>Trichinella</taxon>
    </lineage>
</organism>
<evidence type="ECO:0000313" key="3">
    <source>
        <dbReference type="Proteomes" id="UP000054721"/>
    </source>
</evidence>
<accession>A0A0V1LM16</accession>
<dbReference type="Proteomes" id="UP000054721">
    <property type="component" value="Unassembled WGS sequence"/>
</dbReference>